<feature type="domain" description="Carbohydrate kinase PfkB" evidence="7">
    <location>
        <begin position="10"/>
        <end position="268"/>
    </location>
</feature>
<name>A0ABY7K039_9ACTN</name>
<dbReference type="PANTHER" id="PTHR46566:SF5">
    <property type="entry name" value="1-PHOSPHOFRUCTOKINASE"/>
    <property type="match status" value="1"/>
</dbReference>
<evidence type="ECO:0000256" key="3">
    <source>
        <dbReference type="ARBA" id="ARBA00022741"/>
    </source>
</evidence>
<dbReference type="RefSeq" id="WP_331459785.1">
    <property type="nucleotide sequence ID" value="NZ_CP097463.1"/>
</dbReference>
<protein>
    <submittedName>
        <fullName evidence="8">PfkB family carbohydrate kinase</fullName>
    </submittedName>
</protein>
<evidence type="ECO:0000313" key="8">
    <source>
        <dbReference type="EMBL" id="WAX58211.1"/>
    </source>
</evidence>
<dbReference type="PIRSF" id="PIRSF000535">
    <property type="entry name" value="1PFK/6PFK/LacC"/>
    <property type="match status" value="1"/>
</dbReference>
<evidence type="ECO:0000256" key="5">
    <source>
        <dbReference type="ARBA" id="ARBA00022840"/>
    </source>
</evidence>
<dbReference type="Pfam" id="PF00294">
    <property type="entry name" value="PfkB"/>
    <property type="match status" value="1"/>
</dbReference>
<dbReference type="PROSITE" id="PS00584">
    <property type="entry name" value="PFKB_KINASES_2"/>
    <property type="match status" value="1"/>
</dbReference>
<sequence length="294" mass="29046">MTYHVDALHVGESTRVRSLTRRAGGKAVNVACVLHAVGADGHVLAPVGGPAGAEFAELLRATGVPADLVPDPAPTRTTIAVVDSGGQASVLLEPAVTRDWPALLARAEALIPAAEVVVVSGSMPEGAPPDALATVIALARAAGRPIIVDTSGPALLQALDAGATLVKPNAAELAQVAPEQPDPVLAARTLATRYAGTVVVASLGADGAVLAGPDGACHARPGAALTGNPTGAGDALVAGLARGLAAGHAVPELLAESVALSAAAVLHPFAGRLDPAEYARQRAAVTVRALQGQP</sequence>
<dbReference type="InterPro" id="IPR017583">
    <property type="entry name" value="Tagatose/fructose_Pkinase"/>
</dbReference>
<dbReference type="PANTHER" id="PTHR46566">
    <property type="entry name" value="1-PHOSPHOFRUCTOKINASE-RELATED"/>
    <property type="match status" value="1"/>
</dbReference>
<dbReference type="GO" id="GO:0016301">
    <property type="term" value="F:kinase activity"/>
    <property type="evidence" value="ECO:0007669"/>
    <property type="project" value="UniProtKB-KW"/>
</dbReference>
<dbReference type="Proteomes" id="UP001164693">
    <property type="component" value="Chromosome"/>
</dbReference>
<evidence type="ECO:0000259" key="7">
    <source>
        <dbReference type="Pfam" id="PF00294"/>
    </source>
</evidence>
<keyword evidence="3" id="KW-0547">Nucleotide-binding</keyword>
<dbReference type="PROSITE" id="PS00583">
    <property type="entry name" value="PFKB_KINASES_1"/>
    <property type="match status" value="1"/>
</dbReference>
<evidence type="ECO:0000256" key="4">
    <source>
        <dbReference type="ARBA" id="ARBA00022777"/>
    </source>
</evidence>
<evidence type="ECO:0000256" key="2">
    <source>
        <dbReference type="ARBA" id="ARBA00022679"/>
    </source>
</evidence>
<proteinExistence type="inferred from homology"/>
<reference evidence="8" key="1">
    <citation type="submission" date="2022-05" db="EMBL/GenBank/DDBJ databases">
        <title>Jatrophihabitans sp. SB3-54 whole genome sequence.</title>
        <authorList>
            <person name="Suh M.K."/>
            <person name="Eom M.K."/>
            <person name="Kim J.S."/>
            <person name="Kim H.S."/>
            <person name="Do H.E."/>
            <person name="Shin Y.K."/>
            <person name="Lee J.-S."/>
        </authorList>
    </citation>
    <scope>NUCLEOTIDE SEQUENCE</scope>
    <source>
        <strain evidence="8">SB3-54</strain>
    </source>
</reference>
<dbReference type="InterPro" id="IPR029056">
    <property type="entry name" value="Ribokinase-like"/>
</dbReference>
<dbReference type="EMBL" id="CP097463">
    <property type="protein sequence ID" value="WAX58211.1"/>
    <property type="molecule type" value="Genomic_DNA"/>
</dbReference>
<keyword evidence="9" id="KW-1185">Reference proteome</keyword>
<dbReference type="Gene3D" id="3.40.1190.20">
    <property type="match status" value="1"/>
</dbReference>
<evidence type="ECO:0000256" key="1">
    <source>
        <dbReference type="ARBA" id="ARBA00010688"/>
    </source>
</evidence>
<comment type="similarity">
    <text evidence="1">Belongs to the carbohydrate kinase PfkB family.</text>
</comment>
<gene>
    <name evidence="8" type="ORF">M6B22_05460</name>
</gene>
<dbReference type="InterPro" id="IPR011611">
    <property type="entry name" value="PfkB_dom"/>
</dbReference>
<organism evidence="8 9">
    <name type="scientific">Jatrophihabitans cynanchi</name>
    <dbReference type="NCBI Taxonomy" id="2944128"/>
    <lineage>
        <taxon>Bacteria</taxon>
        <taxon>Bacillati</taxon>
        <taxon>Actinomycetota</taxon>
        <taxon>Actinomycetes</taxon>
        <taxon>Jatrophihabitantales</taxon>
        <taxon>Jatrophihabitantaceae</taxon>
        <taxon>Jatrophihabitans</taxon>
    </lineage>
</organism>
<accession>A0ABY7K039</accession>
<evidence type="ECO:0000256" key="6">
    <source>
        <dbReference type="PIRNR" id="PIRNR000535"/>
    </source>
</evidence>
<evidence type="ECO:0000313" key="9">
    <source>
        <dbReference type="Proteomes" id="UP001164693"/>
    </source>
</evidence>
<keyword evidence="2 6" id="KW-0808">Transferase</keyword>
<dbReference type="SUPFAM" id="SSF53613">
    <property type="entry name" value="Ribokinase-like"/>
    <property type="match status" value="1"/>
</dbReference>
<keyword evidence="4 8" id="KW-0418">Kinase</keyword>
<keyword evidence="5" id="KW-0067">ATP-binding</keyword>
<dbReference type="InterPro" id="IPR002173">
    <property type="entry name" value="Carboh/pur_kinase_PfkB_CS"/>
</dbReference>